<organism evidence="1 2">
    <name type="scientific">Racocetra fulgida</name>
    <dbReference type="NCBI Taxonomy" id="60492"/>
    <lineage>
        <taxon>Eukaryota</taxon>
        <taxon>Fungi</taxon>
        <taxon>Fungi incertae sedis</taxon>
        <taxon>Mucoromycota</taxon>
        <taxon>Glomeromycotina</taxon>
        <taxon>Glomeromycetes</taxon>
        <taxon>Diversisporales</taxon>
        <taxon>Gigasporaceae</taxon>
        <taxon>Racocetra</taxon>
    </lineage>
</organism>
<name>A0A9N9EWK9_9GLOM</name>
<dbReference type="OrthoDB" id="2476749at2759"/>
<gene>
    <name evidence="1" type="ORF">RFULGI_LOCUS10185</name>
</gene>
<accession>A0A9N9EWK9</accession>
<reference evidence="1" key="1">
    <citation type="submission" date="2021-06" db="EMBL/GenBank/DDBJ databases">
        <authorList>
            <person name="Kallberg Y."/>
            <person name="Tangrot J."/>
            <person name="Rosling A."/>
        </authorList>
    </citation>
    <scope>NUCLEOTIDE SEQUENCE</scope>
    <source>
        <strain evidence="1">IN212</strain>
    </source>
</reference>
<evidence type="ECO:0000313" key="2">
    <source>
        <dbReference type="Proteomes" id="UP000789396"/>
    </source>
</evidence>
<protein>
    <submittedName>
        <fullName evidence="1">15416_t:CDS:1</fullName>
    </submittedName>
</protein>
<evidence type="ECO:0000313" key="1">
    <source>
        <dbReference type="EMBL" id="CAG8695375.1"/>
    </source>
</evidence>
<feature type="non-terminal residue" evidence="1">
    <location>
        <position position="1"/>
    </location>
</feature>
<dbReference type="AlphaFoldDB" id="A0A9N9EWK9"/>
<dbReference type="EMBL" id="CAJVPZ010019639">
    <property type="protein sequence ID" value="CAG8695375.1"/>
    <property type="molecule type" value="Genomic_DNA"/>
</dbReference>
<feature type="non-terminal residue" evidence="1">
    <location>
        <position position="131"/>
    </location>
</feature>
<proteinExistence type="predicted"/>
<keyword evidence="2" id="KW-1185">Reference proteome</keyword>
<comment type="caution">
    <text evidence="1">The sequence shown here is derived from an EMBL/GenBank/DDBJ whole genome shotgun (WGS) entry which is preliminary data.</text>
</comment>
<dbReference type="Proteomes" id="UP000789396">
    <property type="component" value="Unassembled WGS sequence"/>
</dbReference>
<sequence length="131" mass="15115">CEFTPRTEQSQVPVPKGDLISFDENPLMHQPIETREPAVDPGIGSNSKQNIKEDFCRLSNKYYFIKTDLKKTTIEAYKKINEESEAIAEKTNRQVDMRKSENEKENALLNLALISALVFAEKYEREAIQYN</sequence>